<feature type="domain" description="ASCH" evidence="1">
    <location>
        <begin position="2"/>
        <end position="35"/>
    </location>
</feature>
<dbReference type="SUPFAM" id="SSF88697">
    <property type="entry name" value="PUA domain-like"/>
    <property type="match status" value="1"/>
</dbReference>
<dbReference type="Pfam" id="PF04266">
    <property type="entry name" value="ASCH"/>
    <property type="match status" value="1"/>
</dbReference>
<organism evidence="2 3">
    <name type="scientific">Salicibibacter kimchii</name>
    <dbReference type="NCBI Taxonomy" id="2099786"/>
    <lineage>
        <taxon>Bacteria</taxon>
        <taxon>Bacillati</taxon>
        <taxon>Bacillota</taxon>
        <taxon>Bacilli</taxon>
        <taxon>Bacillales</taxon>
        <taxon>Bacillaceae</taxon>
        <taxon>Salicibibacter</taxon>
    </lineage>
</organism>
<dbReference type="EMBL" id="CP031092">
    <property type="protein sequence ID" value="AXF57674.1"/>
    <property type="molecule type" value="Genomic_DNA"/>
</dbReference>
<proteinExistence type="predicted"/>
<keyword evidence="3" id="KW-1185">Reference proteome</keyword>
<dbReference type="InterPro" id="IPR007374">
    <property type="entry name" value="ASCH_domain"/>
</dbReference>
<gene>
    <name evidence="2" type="ORF">DT065_17995</name>
</gene>
<reference evidence="2 3" key="1">
    <citation type="journal article" date="2018" name="J. Microbiol.">
        <title>Salicibibacter kimchii gen. nov., sp. nov., a moderately halophilic and alkalitolerant bacterium in the family Bacillaceae, isolated from kimchi.</title>
        <authorList>
            <person name="Jang J.Y."/>
            <person name="Oh Y.J."/>
            <person name="Lim S.K."/>
            <person name="Park H.K."/>
            <person name="Lee C."/>
            <person name="Kim J.Y."/>
            <person name="Lee M.A."/>
            <person name="Choi H.J."/>
        </authorList>
    </citation>
    <scope>NUCLEOTIDE SEQUENCE [LARGE SCALE GENOMIC DNA]</scope>
    <source>
        <strain evidence="2 3">NKC1-1</strain>
    </source>
</reference>
<dbReference type="KEGG" id="rue:DT065_17995"/>
<evidence type="ECO:0000313" key="3">
    <source>
        <dbReference type="Proteomes" id="UP000252100"/>
    </source>
</evidence>
<protein>
    <submittedName>
        <fullName evidence="2">ASCH domain-containing protein</fullName>
    </submittedName>
</protein>
<name>A0A345C393_9BACI</name>
<dbReference type="Gene3D" id="3.10.400.10">
    <property type="entry name" value="Sulfate adenylyltransferase"/>
    <property type="match status" value="1"/>
</dbReference>
<evidence type="ECO:0000313" key="2">
    <source>
        <dbReference type="EMBL" id="AXF57674.1"/>
    </source>
</evidence>
<dbReference type="Proteomes" id="UP000252100">
    <property type="component" value="Chromosome"/>
</dbReference>
<accession>A0A345C393</accession>
<dbReference type="InterPro" id="IPR015947">
    <property type="entry name" value="PUA-like_sf"/>
</dbReference>
<evidence type="ECO:0000259" key="1">
    <source>
        <dbReference type="Pfam" id="PF04266"/>
    </source>
</evidence>
<sequence length="51" mass="6226">MNEVTESFAFAEGEGDRSYQYWWEAHEKFFKNELNEIGREFSEINRTFAKR</sequence>
<dbReference type="AlphaFoldDB" id="A0A345C393"/>